<dbReference type="Pfam" id="PF00534">
    <property type="entry name" value="Glycos_transf_1"/>
    <property type="match status" value="1"/>
</dbReference>
<protein>
    <submittedName>
        <fullName evidence="3">Glycosyltransferase involved in cell wall biosynthesis</fullName>
    </submittedName>
</protein>
<proteinExistence type="predicted"/>
<dbReference type="InterPro" id="IPR001296">
    <property type="entry name" value="Glyco_trans_1"/>
</dbReference>
<organism evidence="3 4">
    <name type="scientific">Metabacillus malikii</name>
    <dbReference type="NCBI Taxonomy" id="1504265"/>
    <lineage>
        <taxon>Bacteria</taxon>
        <taxon>Bacillati</taxon>
        <taxon>Bacillota</taxon>
        <taxon>Bacilli</taxon>
        <taxon>Bacillales</taxon>
        <taxon>Bacillaceae</taxon>
        <taxon>Metabacillus</taxon>
    </lineage>
</organism>
<dbReference type="PANTHER" id="PTHR45947:SF3">
    <property type="entry name" value="SULFOQUINOVOSYL TRANSFERASE SQD2"/>
    <property type="match status" value="1"/>
</dbReference>
<dbReference type="Pfam" id="PF13439">
    <property type="entry name" value="Glyco_transf_4"/>
    <property type="match status" value="1"/>
</dbReference>
<name>A0ABT9ZN04_9BACI</name>
<feature type="domain" description="Glycosyltransferase subfamily 4-like N-terminal" evidence="2">
    <location>
        <begin position="27"/>
        <end position="192"/>
    </location>
</feature>
<dbReference type="CDD" id="cd03801">
    <property type="entry name" value="GT4_PimA-like"/>
    <property type="match status" value="1"/>
</dbReference>
<evidence type="ECO:0000313" key="3">
    <source>
        <dbReference type="EMBL" id="MDQ0233624.1"/>
    </source>
</evidence>
<dbReference type="InterPro" id="IPR028098">
    <property type="entry name" value="Glyco_trans_4-like_N"/>
</dbReference>
<dbReference type="EMBL" id="JAUSUD010000050">
    <property type="protein sequence ID" value="MDQ0233624.1"/>
    <property type="molecule type" value="Genomic_DNA"/>
</dbReference>
<dbReference type="InterPro" id="IPR050194">
    <property type="entry name" value="Glycosyltransferase_grp1"/>
</dbReference>
<keyword evidence="4" id="KW-1185">Reference proteome</keyword>
<dbReference type="SUPFAM" id="SSF53756">
    <property type="entry name" value="UDP-Glycosyltransferase/glycogen phosphorylase"/>
    <property type="match status" value="1"/>
</dbReference>
<evidence type="ECO:0000259" key="2">
    <source>
        <dbReference type="Pfam" id="PF13439"/>
    </source>
</evidence>
<dbReference type="Proteomes" id="UP001234495">
    <property type="component" value="Unassembled WGS sequence"/>
</dbReference>
<dbReference type="Gene3D" id="3.40.50.2000">
    <property type="entry name" value="Glycogen Phosphorylase B"/>
    <property type="match status" value="2"/>
</dbReference>
<feature type="domain" description="Glycosyl transferase family 1" evidence="1">
    <location>
        <begin position="206"/>
        <end position="367"/>
    </location>
</feature>
<evidence type="ECO:0000313" key="4">
    <source>
        <dbReference type="Proteomes" id="UP001234495"/>
    </source>
</evidence>
<dbReference type="PANTHER" id="PTHR45947">
    <property type="entry name" value="SULFOQUINOVOSYL TRANSFERASE SQD2"/>
    <property type="match status" value="1"/>
</dbReference>
<accession>A0ABT9ZN04</accession>
<comment type="caution">
    <text evidence="3">The sequence shown here is derived from an EMBL/GenBank/DDBJ whole genome shotgun (WGS) entry which is preliminary data.</text>
</comment>
<gene>
    <name evidence="3" type="ORF">J2S19_004979</name>
</gene>
<reference evidence="3 4" key="1">
    <citation type="submission" date="2023-07" db="EMBL/GenBank/DDBJ databases">
        <title>Genomic Encyclopedia of Type Strains, Phase IV (KMG-IV): sequencing the most valuable type-strain genomes for metagenomic binning, comparative biology and taxonomic classification.</title>
        <authorList>
            <person name="Goeker M."/>
        </authorList>
    </citation>
    <scope>NUCLEOTIDE SEQUENCE [LARGE SCALE GENOMIC DNA]</scope>
    <source>
        <strain evidence="3 4">DSM 29005</strain>
    </source>
</reference>
<sequence length="395" mass="45035">MNKVETIRKTTEITVLLLTTEYSESLIGGLGRHVSDLINIGSNAVKYIVVTPSLTGTETYTYHHGAHIFRLVSYHQNSSDFFEHLLNLNFRYIKFISNELNLHYDIIHVHDWLTGISGIEIKKMAGKPLLATIHSTEKERKLGECSPLIEKITKYENKLISQADYIIVCSHYMKDLIESRHDNIEVIPNGVIPANYKITINQISHIKKLQLQKPYLLAMGRLVKEKGFHLLIEAYADLANEYIDYKLIIAGDGPYYNQLVQLTKDLHIQDRVMFTGFVNGTERNILLNNCKLLVVPSLYEPFGIISLEGMAVSKPVMAFNVGGLSEVLSENKGILINDLSKYALNEKLKDFLKNPDAYNDIILNGYEAVHNVYHIKQTIKKTVLVYKKLLKLSYH</sequence>
<evidence type="ECO:0000259" key="1">
    <source>
        <dbReference type="Pfam" id="PF00534"/>
    </source>
</evidence>
<dbReference type="RefSeq" id="WP_307347234.1">
    <property type="nucleotide sequence ID" value="NZ_JAUSUD010000050.1"/>
</dbReference>